<protein>
    <submittedName>
        <fullName evidence="2">Uncharacterized protein</fullName>
    </submittedName>
</protein>
<sequence>MVEDGDRKTSCVAWWTARHASITNFATGRAHQHFMLGIMGGRFRRQACSAADRHTRRRAVARPRCARLGRPVPITKQTSSPEASGCVIRLPRMSTSVAARLAATPVKCRFPLRCLPQNPGNPGRVKPPPAPVEAPLPAPPGPVKPPDVPVPKPPPLSLKAPDPPVDALPPPIGVDTPPDPPPPTVIPGSGSSAQAAPALAIGMSPAAKAAPAAMPSLIVIPRRRVLQVMFPSEFMDH</sequence>
<feature type="compositionally biased region" description="Pro residues" evidence="1">
    <location>
        <begin position="125"/>
        <end position="185"/>
    </location>
</feature>
<name>A0A220Y704_MYCIT</name>
<dbReference type="EMBL" id="CP015267">
    <property type="protein sequence ID" value="ASL13450.1"/>
    <property type="molecule type" value="Genomic_DNA"/>
</dbReference>
<reference evidence="2 3" key="1">
    <citation type="journal article" date="2017" name="Lancet Infect. Dis.">
        <title>Global outbreak of severe Mycobacterium chimaera disease after cardiac surgery: a molecular epidemiological study.</title>
        <authorList>
            <person name="van Ingen J."/>
            <person name="Kohl T."/>
            <person name="Kranzer K."/>
            <person name="Hasse B."/>
            <person name="Keller P."/>
            <person name="Szafranska A."/>
            <person name="Hillemann D."/>
            <person name="Chand M."/>
            <person name="Schreiber P."/>
            <person name="Sommerstein R."/>
            <person name="Berger C."/>
            <person name="Genoni M."/>
            <person name="Ruegg C."/>
            <person name="Troillet N."/>
            <person name="Widmer A.F."/>
            <person name="Becker S.L."/>
            <person name="Herrmann M."/>
            <person name="Eckmanns T."/>
            <person name="Haller S."/>
            <person name="Hoeller C."/>
            <person name="Debast S.B."/>
            <person name="Wolfhagen M.J."/>
            <person name="Hopman J."/>
            <person name="Kluytmans J."/>
            <person name="Langelaar M."/>
            <person name="Notermans D.W."/>
            <person name="ten Oever J."/>
            <person name="van den Barselaar P."/>
            <person name="Vonk A.B.A."/>
            <person name="Vos M.C."/>
            <person name="Ahmed N."/>
            <person name="Brown T."/>
            <person name="Crook D."/>
            <person name="Lamagni T."/>
            <person name="Phin N."/>
            <person name="Smith E.G."/>
            <person name="Zambon M."/>
            <person name="Serr A."/>
            <person name="Goetting T."/>
            <person name="Ebner W."/>
            <person name="Thuermer A."/>
            <person name="Utpatel C."/>
            <person name="Sproer C."/>
            <person name="Bunk B."/>
            <person name="Nubel U."/>
            <person name="Bloemberg G."/>
            <person name="Bottger E."/>
            <person name="Niemann S."/>
            <person name="Wagner D."/>
            <person name="Sax H."/>
        </authorList>
    </citation>
    <scope>NUCLEOTIDE SEQUENCE [LARGE SCALE GENOMIC DNA]</scope>
    <source>
        <strain evidence="2 3">ZUERICH-2</strain>
    </source>
</reference>
<accession>A0A220Y704</accession>
<feature type="region of interest" description="Disordered" evidence="1">
    <location>
        <begin position="117"/>
        <end position="194"/>
    </location>
</feature>
<evidence type="ECO:0000313" key="2">
    <source>
        <dbReference type="EMBL" id="ASL13450.1"/>
    </source>
</evidence>
<proteinExistence type="predicted"/>
<organism evidence="2 3">
    <name type="scientific">Mycobacterium intracellulare subsp. chimaera</name>
    <dbReference type="NCBI Taxonomy" id="222805"/>
    <lineage>
        <taxon>Bacteria</taxon>
        <taxon>Bacillati</taxon>
        <taxon>Actinomycetota</taxon>
        <taxon>Actinomycetes</taxon>
        <taxon>Mycobacteriales</taxon>
        <taxon>Mycobacteriaceae</taxon>
        <taxon>Mycobacterium</taxon>
        <taxon>Mycobacterium avium complex (MAC)</taxon>
    </lineage>
</organism>
<dbReference type="Proteomes" id="UP000198286">
    <property type="component" value="Chromosome"/>
</dbReference>
<evidence type="ECO:0000256" key="1">
    <source>
        <dbReference type="SAM" id="MobiDB-lite"/>
    </source>
</evidence>
<gene>
    <name evidence="2" type="ORF">MYCOZU2_01008</name>
</gene>
<dbReference type="AlphaFoldDB" id="A0A220Y704"/>
<evidence type="ECO:0000313" key="3">
    <source>
        <dbReference type="Proteomes" id="UP000198286"/>
    </source>
</evidence>